<evidence type="ECO:0000313" key="2">
    <source>
        <dbReference type="EMBL" id="ACT58995.1"/>
    </source>
</evidence>
<dbReference type="eggNOG" id="COG3713">
    <property type="taxonomic scope" value="Bacteria"/>
</dbReference>
<feature type="chain" id="PRO_5002973839" evidence="1">
    <location>
        <begin position="30"/>
        <end position="300"/>
    </location>
</feature>
<sequence>MAKTSKAFISGALLCASAMLVSGNLSISAQTVEEKNNYVPDEPLWEVRIGGTGLYGPDYPGASDNSGNGVVAPLVIYRGEKIRFGEYGVARAIAAENQRFELDLSLDAVYSANSTEGGVREGMPDLDYLLQIGPQLIVNFADTGWTVDGRKSLKLRTPIRAVAATDFTGIEHVGYIAEPQLVYQRKYGGDLRSGWSTTLFATFGDEGLNDYWYGVGPQFVTADRGYHEGKAGYVSTGFRASWTRELTDDFQIFLTYQGRSFSGAANEDSPLLQEDFTHAASVSFVWKAFKSKRAARNDDM</sequence>
<keyword evidence="3" id="KW-1185">Reference proteome</keyword>
<dbReference type="OrthoDB" id="5290976at2"/>
<reference evidence="3" key="1">
    <citation type="journal article" date="2011" name="J. Bacteriol.">
        <title>Genome sequences of eight morphologically diverse alphaproteobacteria.</title>
        <authorList>
            <consortium name="US DOE Joint Genome Institute"/>
            <person name="Brown P.J."/>
            <person name="Kysela D.T."/>
            <person name="Buechlein A."/>
            <person name="Hemmerich C."/>
            <person name="Brun Y.V."/>
        </authorList>
    </citation>
    <scope>NUCLEOTIDE SEQUENCE [LARGE SCALE GENOMIC DNA]</scope>
    <source>
        <strain evidence="3">ATCC 49814 / DSM 5838 / IFAM 1418</strain>
    </source>
</reference>
<dbReference type="KEGG" id="hba:Hbal_1303"/>
<dbReference type="Proteomes" id="UP000002745">
    <property type="component" value="Chromosome"/>
</dbReference>
<dbReference type="AlphaFoldDB" id="C6XIQ0"/>
<dbReference type="Pfam" id="PF06629">
    <property type="entry name" value="MipA"/>
    <property type="match status" value="1"/>
</dbReference>
<dbReference type="InterPro" id="IPR010583">
    <property type="entry name" value="MipA"/>
</dbReference>
<dbReference type="STRING" id="582402.Hbal_1303"/>
<dbReference type="HOGENOM" id="CLU_056131_0_0_5"/>
<feature type="signal peptide" evidence="1">
    <location>
        <begin position="1"/>
        <end position="29"/>
    </location>
</feature>
<name>C6XIQ0_HIRBI</name>
<evidence type="ECO:0000256" key="1">
    <source>
        <dbReference type="SAM" id="SignalP"/>
    </source>
</evidence>
<gene>
    <name evidence="2" type="ordered locus">Hbal_1303</name>
</gene>
<evidence type="ECO:0000313" key="3">
    <source>
        <dbReference type="Proteomes" id="UP000002745"/>
    </source>
</evidence>
<keyword evidence="1" id="KW-0732">Signal</keyword>
<protein>
    <submittedName>
        <fullName evidence="2">MltA-interacting MipA family protein</fullName>
    </submittedName>
</protein>
<proteinExistence type="predicted"/>
<dbReference type="RefSeq" id="WP_015827145.1">
    <property type="nucleotide sequence ID" value="NC_012982.1"/>
</dbReference>
<dbReference type="EMBL" id="CP001678">
    <property type="protein sequence ID" value="ACT58995.1"/>
    <property type="molecule type" value="Genomic_DNA"/>
</dbReference>
<accession>C6XIQ0</accession>
<organism evidence="2 3">
    <name type="scientific">Hirschia baltica (strain ATCC 49814 / DSM 5838 / IFAM 1418)</name>
    <dbReference type="NCBI Taxonomy" id="582402"/>
    <lineage>
        <taxon>Bacteria</taxon>
        <taxon>Pseudomonadati</taxon>
        <taxon>Pseudomonadota</taxon>
        <taxon>Alphaproteobacteria</taxon>
        <taxon>Hyphomonadales</taxon>
        <taxon>Hyphomonadaceae</taxon>
        <taxon>Hirschia</taxon>
    </lineage>
</organism>